<keyword evidence="1" id="KW-0472">Membrane</keyword>
<evidence type="ECO:0000256" key="1">
    <source>
        <dbReference type="SAM" id="Phobius"/>
    </source>
</evidence>
<accession>A0ABN3TCT0</accession>
<feature type="transmembrane region" description="Helical" evidence="1">
    <location>
        <begin position="27"/>
        <end position="45"/>
    </location>
</feature>
<evidence type="ECO:0000313" key="3">
    <source>
        <dbReference type="Proteomes" id="UP001499989"/>
    </source>
</evidence>
<dbReference type="RefSeq" id="WP_220451627.1">
    <property type="nucleotide sequence ID" value="NZ_BAAASK010000029.1"/>
</dbReference>
<protein>
    <submittedName>
        <fullName evidence="2">Uncharacterized protein</fullName>
    </submittedName>
</protein>
<reference evidence="2 3" key="1">
    <citation type="journal article" date="2019" name="Int. J. Syst. Evol. Microbiol.">
        <title>The Global Catalogue of Microorganisms (GCM) 10K type strain sequencing project: providing services to taxonomists for standard genome sequencing and annotation.</title>
        <authorList>
            <consortium name="The Broad Institute Genomics Platform"/>
            <consortium name="The Broad Institute Genome Sequencing Center for Infectious Disease"/>
            <person name="Wu L."/>
            <person name="Ma J."/>
        </authorList>
    </citation>
    <scope>NUCLEOTIDE SEQUENCE [LARGE SCALE GENOMIC DNA]</scope>
    <source>
        <strain evidence="2 3">JCM 4531</strain>
    </source>
</reference>
<name>A0ABN3TCT0_9ACTN</name>
<evidence type="ECO:0000313" key="2">
    <source>
        <dbReference type="EMBL" id="GAA2699330.1"/>
    </source>
</evidence>
<dbReference type="EMBL" id="BAAASK010000029">
    <property type="protein sequence ID" value="GAA2699330.1"/>
    <property type="molecule type" value="Genomic_DNA"/>
</dbReference>
<dbReference type="Proteomes" id="UP001499989">
    <property type="component" value="Unassembled WGS sequence"/>
</dbReference>
<comment type="caution">
    <text evidence="2">The sequence shown here is derived from an EMBL/GenBank/DDBJ whole genome shotgun (WGS) entry which is preliminary data.</text>
</comment>
<keyword evidence="3" id="KW-1185">Reference proteome</keyword>
<keyword evidence="1" id="KW-0812">Transmembrane</keyword>
<sequence>MPAWRCMLLPCRNFAHNTTIQGETVEIILAAVIGATGTVIAAWIGRKRGGGETAKTE</sequence>
<organism evidence="2 3">
    <name type="scientific">Streptomyces violaceolatus</name>
    <dbReference type="NCBI Taxonomy" id="67378"/>
    <lineage>
        <taxon>Bacteria</taxon>
        <taxon>Bacillati</taxon>
        <taxon>Actinomycetota</taxon>
        <taxon>Actinomycetes</taxon>
        <taxon>Kitasatosporales</taxon>
        <taxon>Streptomycetaceae</taxon>
        <taxon>Streptomyces</taxon>
        <taxon>Streptomyces violaceoruber group</taxon>
    </lineage>
</organism>
<gene>
    <name evidence="2" type="ORF">GCM10010310_66190</name>
</gene>
<keyword evidence="1" id="KW-1133">Transmembrane helix</keyword>
<proteinExistence type="predicted"/>